<name>A0A812TSZ4_9DINO</name>
<sequence>MGEEARAMRAKRPAPDLPADAATRYAITFGEAAVLHIGGEEVGARASAGFSVAELQELAEQLSAQGVVTEMVSLSDALPKKMRKGNEAATLVIRNGAAVLLQQEEAAAHLLREQQGLRYDSKYWDGRRGKTLTKRALEVKGLQGVIDEHPIRISSPRARHNLVFGEEAATPTEVHSSLDGSDHSITVRAFRDLPHLADFRAALPARPGKFDRERLRLGEKARGLFAEGNHCPLDDRRLLDARLNKQTGSGRGAIADGAQ</sequence>
<proteinExistence type="predicted"/>
<reference evidence="1" key="1">
    <citation type="submission" date="2021-02" db="EMBL/GenBank/DDBJ databases">
        <authorList>
            <person name="Dougan E. K."/>
            <person name="Rhodes N."/>
            <person name="Thang M."/>
            <person name="Chan C."/>
        </authorList>
    </citation>
    <scope>NUCLEOTIDE SEQUENCE</scope>
</reference>
<evidence type="ECO:0000313" key="2">
    <source>
        <dbReference type="Proteomes" id="UP000604046"/>
    </source>
</evidence>
<accession>A0A812TSZ4</accession>
<gene>
    <name evidence="1" type="primary">draG</name>
    <name evidence="1" type="ORF">SNAT2548_LOCUS30003</name>
</gene>
<dbReference type="AlphaFoldDB" id="A0A812TSZ4"/>
<comment type="caution">
    <text evidence="1">The sequence shown here is derived from an EMBL/GenBank/DDBJ whole genome shotgun (WGS) entry which is preliminary data.</text>
</comment>
<organism evidence="1 2">
    <name type="scientific">Symbiodinium natans</name>
    <dbReference type="NCBI Taxonomy" id="878477"/>
    <lineage>
        <taxon>Eukaryota</taxon>
        <taxon>Sar</taxon>
        <taxon>Alveolata</taxon>
        <taxon>Dinophyceae</taxon>
        <taxon>Suessiales</taxon>
        <taxon>Symbiodiniaceae</taxon>
        <taxon>Symbiodinium</taxon>
    </lineage>
</organism>
<evidence type="ECO:0000313" key="1">
    <source>
        <dbReference type="EMBL" id="CAE7535373.1"/>
    </source>
</evidence>
<keyword evidence="2" id="KW-1185">Reference proteome</keyword>
<dbReference type="Proteomes" id="UP000604046">
    <property type="component" value="Unassembled WGS sequence"/>
</dbReference>
<dbReference type="EMBL" id="CAJNDS010002587">
    <property type="protein sequence ID" value="CAE7535373.1"/>
    <property type="molecule type" value="Genomic_DNA"/>
</dbReference>
<protein>
    <submittedName>
        <fullName evidence="1">DraG protein</fullName>
    </submittedName>
</protein>
<dbReference type="OrthoDB" id="2148354at2759"/>